<dbReference type="EMBL" id="JBCLPP010000037">
    <property type="protein sequence ID" value="MEY8246223.1"/>
    <property type="molecule type" value="Genomic_DNA"/>
</dbReference>
<sequence>MKKLFVLAVVAVMALGASAQNWYVGGAFGYAHQTVETDIDGTNVEVKSDIFTIAPELGYNINETWAIGATLNYTWAKDAYNRFSISPYARYTFFRTDNNLISLFVDGGAGLGYLKPDEGDSKCTWEIGFKPGFAVNLNEKFSLVAHVGFLGYQDLKEAGKTYGVSLSGNDITFGFYYNF</sequence>
<evidence type="ECO:0000313" key="4">
    <source>
        <dbReference type="EMBL" id="MEY8246223.1"/>
    </source>
</evidence>
<feature type="chain" id="PRO_5046122338" evidence="2">
    <location>
        <begin position="20"/>
        <end position="179"/>
    </location>
</feature>
<name>A0ABV4CXT3_9BACT</name>
<evidence type="ECO:0000256" key="2">
    <source>
        <dbReference type="SAM" id="SignalP"/>
    </source>
</evidence>
<feature type="domain" description="Outer membrane protein beta-barrel" evidence="3">
    <location>
        <begin position="6"/>
        <end position="179"/>
    </location>
</feature>
<proteinExistence type="predicted"/>
<organism evidence="4 5">
    <name type="scientific">Heminiphilus faecis</name>
    <dbReference type="NCBI Taxonomy" id="2601703"/>
    <lineage>
        <taxon>Bacteria</taxon>
        <taxon>Pseudomonadati</taxon>
        <taxon>Bacteroidota</taxon>
        <taxon>Bacteroidia</taxon>
        <taxon>Bacteroidales</taxon>
        <taxon>Muribaculaceae</taxon>
        <taxon>Heminiphilus</taxon>
    </lineage>
</organism>
<dbReference type="InterPro" id="IPR011250">
    <property type="entry name" value="OMP/PagP_B-barrel"/>
</dbReference>
<accession>A0ABV4CXT3</accession>
<dbReference type="Gene3D" id="2.40.160.20">
    <property type="match status" value="1"/>
</dbReference>
<protein>
    <submittedName>
        <fullName evidence="4">Outer membrane beta-barrel protein</fullName>
    </submittedName>
</protein>
<dbReference type="RefSeq" id="WP_121699314.1">
    <property type="nucleotide sequence ID" value="NZ_JBCLPP010000037.1"/>
</dbReference>
<feature type="signal peptide" evidence="2">
    <location>
        <begin position="1"/>
        <end position="19"/>
    </location>
</feature>
<evidence type="ECO:0000313" key="5">
    <source>
        <dbReference type="Proteomes" id="UP001565200"/>
    </source>
</evidence>
<dbReference type="Proteomes" id="UP001565200">
    <property type="component" value="Unassembled WGS sequence"/>
</dbReference>
<dbReference type="SUPFAM" id="SSF56925">
    <property type="entry name" value="OMPA-like"/>
    <property type="match status" value="1"/>
</dbReference>
<gene>
    <name evidence="4" type="ORF">AAK873_11450</name>
</gene>
<dbReference type="Pfam" id="PF13505">
    <property type="entry name" value="OMP_b-brl"/>
    <property type="match status" value="1"/>
</dbReference>
<dbReference type="InterPro" id="IPR027385">
    <property type="entry name" value="Beta-barrel_OMP"/>
</dbReference>
<keyword evidence="1 2" id="KW-0732">Signal</keyword>
<keyword evidence="5" id="KW-1185">Reference proteome</keyword>
<evidence type="ECO:0000259" key="3">
    <source>
        <dbReference type="Pfam" id="PF13505"/>
    </source>
</evidence>
<evidence type="ECO:0000256" key="1">
    <source>
        <dbReference type="ARBA" id="ARBA00022729"/>
    </source>
</evidence>
<comment type="caution">
    <text evidence="4">The sequence shown here is derived from an EMBL/GenBank/DDBJ whole genome shotgun (WGS) entry which is preliminary data.</text>
</comment>
<reference evidence="4 5" key="1">
    <citation type="submission" date="2024-03" db="EMBL/GenBank/DDBJ databases">
        <title>Mouse gut bacterial collection (mGBC) of GemPharmatech.</title>
        <authorList>
            <person name="He Y."/>
            <person name="Dong L."/>
            <person name="Wu D."/>
            <person name="Gao X."/>
            <person name="Lin Z."/>
        </authorList>
    </citation>
    <scope>NUCLEOTIDE SEQUENCE [LARGE SCALE GENOMIC DNA]</scope>
    <source>
        <strain evidence="4 5">54-13</strain>
    </source>
</reference>